<evidence type="ECO:0000313" key="3">
    <source>
        <dbReference type="EMBL" id="EFX92287.1"/>
    </source>
</evidence>
<protein>
    <submittedName>
        <fullName evidence="3">Uncharacterized protein</fullName>
    </submittedName>
</protein>
<name>E8KFP3_9PAST</name>
<feature type="chain" id="PRO_5003223664" evidence="2">
    <location>
        <begin position="39"/>
        <end position="246"/>
    </location>
</feature>
<keyword evidence="4" id="KW-1185">Reference proteome</keyword>
<accession>E8KFP3</accession>
<comment type="caution">
    <text evidence="3">The sequence shown here is derived from an EMBL/GenBank/DDBJ whole genome shotgun (WGS) entry which is preliminary data.</text>
</comment>
<feature type="signal peptide" evidence="2">
    <location>
        <begin position="1"/>
        <end position="38"/>
    </location>
</feature>
<dbReference type="HOGENOM" id="CLU_1127211_0_0_6"/>
<dbReference type="AlphaFoldDB" id="E8KFP3"/>
<evidence type="ECO:0000256" key="2">
    <source>
        <dbReference type="SAM" id="SignalP"/>
    </source>
</evidence>
<evidence type="ECO:0000256" key="1">
    <source>
        <dbReference type="SAM" id="MobiDB-lite"/>
    </source>
</evidence>
<feature type="region of interest" description="Disordered" evidence="1">
    <location>
        <begin position="126"/>
        <end position="246"/>
    </location>
</feature>
<evidence type="ECO:0000313" key="4">
    <source>
        <dbReference type="Proteomes" id="UP000005467"/>
    </source>
</evidence>
<dbReference type="Proteomes" id="UP000005467">
    <property type="component" value="Unassembled WGS sequence"/>
</dbReference>
<reference evidence="3 4" key="1">
    <citation type="submission" date="2011-01" db="EMBL/GenBank/DDBJ databases">
        <authorList>
            <person name="Muzny D."/>
            <person name="Qin X."/>
            <person name="Deng J."/>
            <person name="Jiang H."/>
            <person name="Liu Y."/>
            <person name="Qu J."/>
            <person name="Song X.-Z."/>
            <person name="Zhang L."/>
            <person name="Thornton R."/>
            <person name="Coyle M."/>
            <person name="Francisco L."/>
            <person name="Jackson L."/>
            <person name="Javaid M."/>
            <person name="Korchina V."/>
            <person name="Kovar C."/>
            <person name="Mata R."/>
            <person name="Mathew T."/>
            <person name="Ngo R."/>
            <person name="Nguyen L."/>
            <person name="Nguyen N."/>
            <person name="Okwuonu G."/>
            <person name="Ongeri F."/>
            <person name="Pham C."/>
            <person name="Simmons D."/>
            <person name="Wilczek-Boney K."/>
            <person name="Hale W."/>
            <person name="Jakkamsetti A."/>
            <person name="Pham P."/>
            <person name="Ruth R."/>
            <person name="San Lucas F."/>
            <person name="Warren J."/>
            <person name="Zhang J."/>
            <person name="Zhao Z."/>
            <person name="Zhou C."/>
            <person name="Zhu D."/>
            <person name="Lee S."/>
            <person name="Bess C."/>
            <person name="Blankenburg K."/>
            <person name="Forbes L."/>
            <person name="Fu Q."/>
            <person name="Gubbala S."/>
            <person name="Hirani K."/>
            <person name="Jayaseelan J.C."/>
            <person name="Lara F."/>
            <person name="Munidasa M."/>
            <person name="Palculict T."/>
            <person name="Patil S."/>
            <person name="Pu L.-L."/>
            <person name="Saada N."/>
            <person name="Tang L."/>
            <person name="Weissenberger G."/>
            <person name="Zhu Y."/>
            <person name="Hemphill L."/>
            <person name="Shang Y."/>
            <person name="Youmans B."/>
            <person name="Ayvaz T."/>
            <person name="Ross M."/>
            <person name="Santibanez J."/>
            <person name="Aqrawi P."/>
            <person name="Gross S."/>
            <person name="Joshi V."/>
            <person name="Fowler G."/>
            <person name="Nazareth L."/>
            <person name="Reid J."/>
            <person name="Worley K."/>
            <person name="Petrosino J."/>
            <person name="Highlander S."/>
            <person name="Gibbs R."/>
        </authorList>
    </citation>
    <scope>NUCLEOTIDE SEQUENCE [LARGE SCALE GENOMIC DNA]</scope>
    <source>
        <strain evidence="3 4">ATCC 25976</strain>
    </source>
</reference>
<gene>
    <name evidence="3" type="ORF">HMPREF0027_0660</name>
</gene>
<feature type="compositionally biased region" description="Pro residues" evidence="1">
    <location>
        <begin position="129"/>
        <end position="141"/>
    </location>
</feature>
<proteinExistence type="predicted"/>
<keyword evidence="2" id="KW-0732">Signal</keyword>
<sequence>MNDRFAVLSYNKRCKSMKTKYSALAIAIISVTASYAQADNFSSNIETDLYNVKSDLGVYSRYQPISWFRPVSSSATSITDHTKTTNEGIIRTVTETRNGVTTQTIYKIVNDVTTITKIVDGVVVSGPDMNPPATEPKPVAEPPATETEPEPVTDVTNPENGNAPEVEPPTTEPVTEPVTDVTNPGNENDPTTEPPVVEPEKPVVEPIADDTPISPSYPIVIKPTQPSSPTSPIEARNVPRTGGCLE</sequence>
<dbReference type="EMBL" id="AEVG01000045">
    <property type="protein sequence ID" value="EFX92287.1"/>
    <property type="molecule type" value="Genomic_DNA"/>
</dbReference>
<organism evidence="3 4">
    <name type="scientific">Actinobacillus ureae ATCC 25976</name>
    <dbReference type="NCBI Taxonomy" id="887324"/>
    <lineage>
        <taxon>Bacteria</taxon>
        <taxon>Pseudomonadati</taxon>
        <taxon>Pseudomonadota</taxon>
        <taxon>Gammaproteobacteria</taxon>
        <taxon>Pasteurellales</taxon>
        <taxon>Pasteurellaceae</taxon>
        <taxon>Actinobacillus</taxon>
    </lineage>
</organism>
<feature type="compositionally biased region" description="Low complexity" evidence="1">
    <location>
        <begin position="142"/>
        <end position="165"/>
    </location>
</feature>
<feature type="compositionally biased region" description="Low complexity" evidence="1">
    <location>
        <begin position="172"/>
        <end position="182"/>
    </location>
</feature>